<keyword evidence="4" id="KW-1185">Reference proteome</keyword>
<evidence type="ECO:0000313" key="4">
    <source>
        <dbReference type="Proteomes" id="UP000030671"/>
    </source>
</evidence>
<feature type="region of interest" description="Disordered" evidence="1">
    <location>
        <begin position="1"/>
        <end position="20"/>
    </location>
</feature>
<gene>
    <name evidence="3" type="ORF">HETIRDRAFT_379780</name>
</gene>
<dbReference type="GO" id="GO:0006364">
    <property type="term" value="P:rRNA processing"/>
    <property type="evidence" value="ECO:0007669"/>
    <property type="project" value="InterPro"/>
</dbReference>
<protein>
    <recommendedName>
        <fullName evidence="2">Brix domain-containing protein</fullName>
    </recommendedName>
</protein>
<dbReference type="GO" id="GO:0019843">
    <property type="term" value="F:rRNA binding"/>
    <property type="evidence" value="ECO:0007669"/>
    <property type="project" value="InterPro"/>
</dbReference>
<dbReference type="STRING" id="747525.W4KJ08"/>
<dbReference type="InterPro" id="IPR045112">
    <property type="entry name" value="PPAN-like"/>
</dbReference>
<evidence type="ECO:0000256" key="1">
    <source>
        <dbReference type="SAM" id="MobiDB-lite"/>
    </source>
</evidence>
<dbReference type="SMART" id="SM00879">
    <property type="entry name" value="Brix"/>
    <property type="match status" value="1"/>
</dbReference>
<dbReference type="PANTHER" id="PTHR12661">
    <property type="entry name" value="PETER PAN-RELATED"/>
    <property type="match status" value="1"/>
</dbReference>
<feature type="compositionally biased region" description="Acidic residues" evidence="1">
    <location>
        <begin position="366"/>
        <end position="426"/>
    </location>
</feature>
<dbReference type="InParanoid" id="W4KJ08"/>
<dbReference type="GeneID" id="20671988"/>
<organism evidence="3 4">
    <name type="scientific">Heterobasidion irregulare (strain TC 32-1)</name>
    <dbReference type="NCBI Taxonomy" id="747525"/>
    <lineage>
        <taxon>Eukaryota</taxon>
        <taxon>Fungi</taxon>
        <taxon>Dikarya</taxon>
        <taxon>Basidiomycota</taxon>
        <taxon>Agaricomycotina</taxon>
        <taxon>Agaricomycetes</taxon>
        <taxon>Russulales</taxon>
        <taxon>Bondarzewiaceae</taxon>
        <taxon>Heterobasidion</taxon>
        <taxon>Heterobasidion annosum species complex</taxon>
    </lineage>
</organism>
<dbReference type="GO" id="GO:0030687">
    <property type="term" value="C:preribosome, large subunit precursor"/>
    <property type="evidence" value="ECO:0007669"/>
    <property type="project" value="TreeGrafter"/>
</dbReference>
<dbReference type="PANTHER" id="PTHR12661:SF5">
    <property type="entry name" value="SUPPRESSOR OF SWI4 1 HOMOLOG"/>
    <property type="match status" value="1"/>
</dbReference>
<dbReference type="Proteomes" id="UP000030671">
    <property type="component" value="Unassembled WGS sequence"/>
</dbReference>
<dbReference type="OrthoDB" id="10261452at2759"/>
<reference evidence="3 4" key="1">
    <citation type="journal article" date="2012" name="New Phytol.">
        <title>Insight into trade-off between wood decay and parasitism from the genome of a fungal forest pathogen.</title>
        <authorList>
            <person name="Olson A."/>
            <person name="Aerts A."/>
            <person name="Asiegbu F."/>
            <person name="Belbahri L."/>
            <person name="Bouzid O."/>
            <person name="Broberg A."/>
            <person name="Canback B."/>
            <person name="Coutinho P.M."/>
            <person name="Cullen D."/>
            <person name="Dalman K."/>
            <person name="Deflorio G."/>
            <person name="van Diepen L.T."/>
            <person name="Dunand C."/>
            <person name="Duplessis S."/>
            <person name="Durling M."/>
            <person name="Gonthier P."/>
            <person name="Grimwood J."/>
            <person name="Fossdal C.G."/>
            <person name="Hansson D."/>
            <person name="Henrissat B."/>
            <person name="Hietala A."/>
            <person name="Himmelstrand K."/>
            <person name="Hoffmeister D."/>
            <person name="Hogberg N."/>
            <person name="James T.Y."/>
            <person name="Karlsson M."/>
            <person name="Kohler A."/>
            <person name="Kues U."/>
            <person name="Lee Y.H."/>
            <person name="Lin Y.C."/>
            <person name="Lind M."/>
            <person name="Lindquist E."/>
            <person name="Lombard V."/>
            <person name="Lucas S."/>
            <person name="Lunden K."/>
            <person name="Morin E."/>
            <person name="Murat C."/>
            <person name="Park J."/>
            <person name="Raffaello T."/>
            <person name="Rouze P."/>
            <person name="Salamov A."/>
            <person name="Schmutz J."/>
            <person name="Solheim H."/>
            <person name="Stahlberg J."/>
            <person name="Velez H."/>
            <person name="de Vries R.P."/>
            <person name="Wiebenga A."/>
            <person name="Woodward S."/>
            <person name="Yakovlev I."/>
            <person name="Garbelotto M."/>
            <person name="Martin F."/>
            <person name="Grigoriev I.V."/>
            <person name="Stenlid J."/>
        </authorList>
    </citation>
    <scope>NUCLEOTIDE SEQUENCE [LARGE SCALE GENOMIC DNA]</scope>
    <source>
        <strain evidence="3 4">TC 32-1</strain>
    </source>
</reference>
<evidence type="ECO:0000259" key="2">
    <source>
        <dbReference type="PROSITE" id="PS50833"/>
    </source>
</evidence>
<dbReference type="FunCoup" id="W4KJ08">
    <property type="interactions" value="383"/>
</dbReference>
<dbReference type="eggNOG" id="KOG2963">
    <property type="taxonomic scope" value="Eukaryota"/>
</dbReference>
<dbReference type="AlphaFoldDB" id="W4KJ08"/>
<accession>W4KJ08</accession>
<sequence length="440" mass="48481">MARKRKNRTHLKGAQPATAAASSVPKSFVIKHGQVGHSLTQLTRDVRKVMEPNTASRLRERARNKLKDFLTMAPALQVTHLLAFTLTDVAPSLRIVRLSHGPTLSFRIERYSLIKDVQRASKHTKSLGMVEYLSPPLLVLASFPPPSPTTPPHLPLVMKAFQTLFPPLAPHTLTLSSARRIVLVAYNPARGTVDFRHFRIAVKPHGVSRRVRRVLEGDADAAVVDLGRERDVADFVLRRAGGGAGGGPDGYESAASTASSVAGDDADAVSLADDYVGRNNRKGQKKAVRLDEIGPRMELRLVKITEGVPGKEGGVIYHEFVKKTKAETAAQKAAHAAKAKLRKERREEQERNVRRKKKEGAKGDEADGDDMDEDEDENEEEDEDEEAEEEGIHDDDWDEDEEISDGEVSGEEAEGASDGEESEEEPERPPAKKAKTRNKR</sequence>
<evidence type="ECO:0000313" key="3">
    <source>
        <dbReference type="EMBL" id="ETW85704.1"/>
    </source>
</evidence>
<feature type="region of interest" description="Disordered" evidence="1">
    <location>
        <begin position="329"/>
        <end position="440"/>
    </location>
</feature>
<dbReference type="HOGENOM" id="CLU_026936_2_1_1"/>
<feature type="domain" description="Brix" evidence="2">
    <location>
        <begin position="25"/>
        <end position="310"/>
    </location>
</feature>
<dbReference type="PROSITE" id="PS50833">
    <property type="entry name" value="BRIX"/>
    <property type="match status" value="1"/>
</dbReference>
<proteinExistence type="predicted"/>
<feature type="compositionally biased region" description="Basic residues" evidence="1">
    <location>
        <begin position="431"/>
        <end position="440"/>
    </location>
</feature>
<feature type="compositionally biased region" description="Basic residues" evidence="1">
    <location>
        <begin position="1"/>
        <end position="11"/>
    </location>
</feature>
<name>W4KJ08_HETIT</name>
<dbReference type="EMBL" id="KI925455">
    <property type="protein sequence ID" value="ETW85704.1"/>
    <property type="molecule type" value="Genomic_DNA"/>
</dbReference>
<dbReference type="RefSeq" id="XP_009542537.1">
    <property type="nucleotide sequence ID" value="XM_009544242.1"/>
</dbReference>
<dbReference type="Pfam" id="PF04427">
    <property type="entry name" value="Brix"/>
    <property type="match status" value="1"/>
</dbReference>
<dbReference type="InterPro" id="IPR007109">
    <property type="entry name" value="Brix"/>
</dbReference>
<dbReference type="KEGG" id="hir:HETIRDRAFT_379780"/>
<dbReference type="GO" id="GO:0000027">
    <property type="term" value="P:ribosomal large subunit assembly"/>
    <property type="evidence" value="ECO:0007669"/>
    <property type="project" value="TreeGrafter"/>
</dbReference>